<evidence type="ECO:0000313" key="4">
    <source>
        <dbReference type="Proteomes" id="UP000253529"/>
    </source>
</evidence>
<dbReference type="RefSeq" id="WP_210208938.1">
    <property type="nucleotide sequence ID" value="NZ_QNRK01000018.1"/>
</dbReference>
<gene>
    <name evidence="3" type="ORF">DFR50_118104</name>
</gene>
<evidence type="ECO:0000259" key="2">
    <source>
        <dbReference type="Pfam" id="PF02542"/>
    </source>
</evidence>
<proteinExistence type="predicted"/>
<dbReference type="Pfam" id="PF02542">
    <property type="entry name" value="YgbB"/>
    <property type="match status" value="1"/>
</dbReference>
<accession>A0A366F7M0</accession>
<reference evidence="3 4" key="1">
    <citation type="submission" date="2018-06" db="EMBL/GenBank/DDBJ databases">
        <title>Genomic Encyclopedia of Type Strains, Phase IV (KMG-IV): sequencing the most valuable type-strain genomes for metagenomic binning, comparative biology and taxonomic classification.</title>
        <authorList>
            <person name="Goeker M."/>
        </authorList>
    </citation>
    <scope>NUCLEOTIDE SEQUENCE [LARGE SCALE GENOMIC DNA]</scope>
    <source>
        <strain evidence="3 4">DSM 24875</strain>
    </source>
</reference>
<sequence>MTAGVPAEAGRAAPALRSAEVGPHREAMRARVAEIAGFDAGRVSVEATAAERLGFTGGIGRLATPILRDPGFPTGPQRFQ</sequence>
<dbReference type="AlphaFoldDB" id="A0A366F7M0"/>
<evidence type="ECO:0000313" key="3">
    <source>
        <dbReference type="EMBL" id="RBP10617.1"/>
    </source>
</evidence>
<comment type="caution">
    <text evidence="3">The sequence shown here is derived from an EMBL/GenBank/DDBJ whole genome shotgun (WGS) entry which is preliminary data.</text>
</comment>
<dbReference type="GO" id="GO:0008685">
    <property type="term" value="F:2-C-methyl-D-erythritol 2,4-cyclodiphosphate synthase activity"/>
    <property type="evidence" value="ECO:0007669"/>
    <property type="project" value="InterPro"/>
</dbReference>
<dbReference type="Proteomes" id="UP000253529">
    <property type="component" value="Unassembled WGS sequence"/>
</dbReference>
<name>A0A366F7M0_9HYPH</name>
<dbReference type="Gene3D" id="3.30.1330.50">
    <property type="entry name" value="2-C-methyl-D-erythritol 2,4-cyclodiphosphate synthase"/>
    <property type="match status" value="1"/>
</dbReference>
<organism evidence="3 4">
    <name type="scientific">Roseiarcus fermentans</name>
    <dbReference type="NCBI Taxonomy" id="1473586"/>
    <lineage>
        <taxon>Bacteria</taxon>
        <taxon>Pseudomonadati</taxon>
        <taxon>Pseudomonadota</taxon>
        <taxon>Alphaproteobacteria</taxon>
        <taxon>Hyphomicrobiales</taxon>
        <taxon>Roseiarcaceae</taxon>
        <taxon>Roseiarcus</taxon>
    </lineage>
</organism>
<dbReference type="InterPro" id="IPR003526">
    <property type="entry name" value="MECDP_synthase"/>
</dbReference>
<protein>
    <recommendedName>
        <fullName evidence="2">2-C-methyl-D-erythritol 2,4-cyclodiphosphate synthase domain-containing protein</fullName>
    </recommendedName>
</protein>
<evidence type="ECO:0000256" key="1">
    <source>
        <dbReference type="SAM" id="MobiDB-lite"/>
    </source>
</evidence>
<keyword evidence="4" id="KW-1185">Reference proteome</keyword>
<feature type="region of interest" description="Disordered" evidence="1">
    <location>
        <begin position="1"/>
        <end position="24"/>
    </location>
</feature>
<dbReference type="EMBL" id="QNRK01000018">
    <property type="protein sequence ID" value="RBP10617.1"/>
    <property type="molecule type" value="Genomic_DNA"/>
</dbReference>
<dbReference type="InterPro" id="IPR036571">
    <property type="entry name" value="MECDP_synthase_sf"/>
</dbReference>
<dbReference type="SUPFAM" id="SSF69765">
    <property type="entry name" value="IpsF-like"/>
    <property type="match status" value="1"/>
</dbReference>
<dbReference type="GO" id="GO:0016114">
    <property type="term" value="P:terpenoid biosynthetic process"/>
    <property type="evidence" value="ECO:0007669"/>
    <property type="project" value="InterPro"/>
</dbReference>
<feature type="domain" description="2-C-methyl-D-erythritol 2,4-cyclodiphosphate synthase" evidence="2">
    <location>
        <begin position="19"/>
        <end position="57"/>
    </location>
</feature>